<evidence type="ECO:0000313" key="2">
    <source>
        <dbReference type="EMBL" id="KAI1692920.1"/>
    </source>
</evidence>
<protein>
    <submittedName>
        <fullName evidence="2">BTB/POZ domain-containing protein</fullName>
    </submittedName>
</protein>
<sequence length="180" mass="20436">MSDYGKFVIVAEDELYSGHQGRKFSIYNTMWEIDDNTYGKGIYSIHCNKLIPGSETCHAEVLFISDTATVEKGFWQSFKAGHLVSGGFYCYSVVIRILEEKQKFVNQFKDRFAVDVTFVVNGEECSGDRKYLAGLSPVFNTMLYGKFAEAQQDKIVLEGIESPEIFKYFLLAISPLRSQV</sequence>
<dbReference type="AlphaFoldDB" id="A0AAD4MHZ8"/>
<organism evidence="2 3">
    <name type="scientific">Ditylenchus destructor</name>
    <dbReference type="NCBI Taxonomy" id="166010"/>
    <lineage>
        <taxon>Eukaryota</taxon>
        <taxon>Metazoa</taxon>
        <taxon>Ecdysozoa</taxon>
        <taxon>Nematoda</taxon>
        <taxon>Chromadorea</taxon>
        <taxon>Rhabditida</taxon>
        <taxon>Tylenchina</taxon>
        <taxon>Tylenchomorpha</taxon>
        <taxon>Sphaerularioidea</taxon>
        <taxon>Anguinidae</taxon>
        <taxon>Anguininae</taxon>
        <taxon>Ditylenchus</taxon>
    </lineage>
</organism>
<accession>A0AAD4MHZ8</accession>
<dbReference type="Pfam" id="PF00651">
    <property type="entry name" value="BTB"/>
    <property type="match status" value="1"/>
</dbReference>
<name>A0AAD4MHZ8_9BILA</name>
<comment type="caution">
    <text evidence="2">The sequence shown here is derived from an EMBL/GenBank/DDBJ whole genome shotgun (WGS) entry which is preliminary data.</text>
</comment>
<gene>
    <name evidence="2" type="ORF">DdX_20953</name>
</gene>
<feature type="domain" description="BTB" evidence="1">
    <location>
        <begin position="106"/>
        <end position="170"/>
    </location>
</feature>
<reference evidence="2" key="1">
    <citation type="submission" date="2022-01" db="EMBL/GenBank/DDBJ databases">
        <title>Genome Sequence Resource for Two Populations of Ditylenchus destructor, the Migratory Endoparasitic Phytonematode.</title>
        <authorList>
            <person name="Zhang H."/>
            <person name="Lin R."/>
            <person name="Xie B."/>
        </authorList>
    </citation>
    <scope>NUCLEOTIDE SEQUENCE</scope>
    <source>
        <strain evidence="2">BazhouSP</strain>
    </source>
</reference>
<dbReference type="Gene3D" id="3.30.710.10">
    <property type="entry name" value="Potassium Channel Kv1.1, Chain A"/>
    <property type="match status" value="1"/>
</dbReference>
<dbReference type="SUPFAM" id="SSF54695">
    <property type="entry name" value="POZ domain"/>
    <property type="match status" value="1"/>
</dbReference>
<keyword evidence="3" id="KW-1185">Reference proteome</keyword>
<dbReference type="InterPro" id="IPR011333">
    <property type="entry name" value="SKP1/BTB/POZ_sf"/>
</dbReference>
<evidence type="ECO:0000313" key="3">
    <source>
        <dbReference type="Proteomes" id="UP001201812"/>
    </source>
</evidence>
<dbReference type="EMBL" id="JAKKPZ010000697">
    <property type="protein sequence ID" value="KAI1692920.1"/>
    <property type="molecule type" value="Genomic_DNA"/>
</dbReference>
<dbReference type="InterPro" id="IPR000210">
    <property type="entry name" value="BTB/POZ_dom"/>
</dbReference>
<evidence type="ECO:0000259" key="1">
    <source>
        <dbReference type="Pfam" id="PF00651"/>
    </source>
</evidence>
<dbReference type="Proteomes" id="UP001201812">
    <property type="component" value="Unassembled WGS sequence"/>
</dbReference>
<proteinExistence type="predicted"/>